<evidence type="ECO:0000313" key="3">
    <source>
        <dbReference type="Proteomes" id="UP001157006"/>
    </source>
</evidence>
<protein>
    <submittedName>
        <fullName evidence="2">Uncharacterized protein</fullName>
    </submittedName>
</protein>
<proteinExistence type="predicted"/>
<feature type="region of interest" description="Disordered" evidence="1">
    <location>
        <begin position="114"/>
        <end position="137"/>
    </location>
</feature>
<reference evidence="2 3" key="1">
    <citation type="submission" date="2023-01" db="EMBL/GenBank/DDBJ databases">
        <authorList>
            <person name="Kreplak J."/>
        </authorList>
    </citation>
    <scope>NUCLEOTIDE SEQUENCE [LARGE SCALE GENOMIC DNA]</scope>
</reference>
<dbReference type="Proteomes" id="UP001157006">
    <property type="component" value="Chromosome 1L"/>
</dbReference>
<evidence type="ECO:0000313" key="2">
    <source>
        <dbReference type="EMBL" id="CAI8589368.1"/>
    </source>
</evidence>
<sequence length="137" mass="15088">MILDLEPITISSSKSFIIYFRFLFSNSFHVTKQYIKFNKSQRWVKLQSLLKIAYGCNRLSKSLQVPGSRFKVSSCLKGNRFVSRMSILSIISIGMASISSEIATEVAVSHVSSGEQGAGESPKRHLAIQAARGNGGK</sequence>
<organism evidence="2 3">
    <name type="scientific">Vicia faba</name>
    <name type="common">Broad bean</name>
    <name type="synonym">Faba vulgaris</name>
    <dbReference type="NCBI Taxonomy" id="3906"/>
    <lineage>
        <taxon>Eukaryota</taxon>
        <taxon>Viridiplantae</taxon>
        <taxon>Streptophyta</taxon>
        <taxon>Embryophyta</taxon>
        <taxon>Tracheophyta</taxon>
        <taxon>Spermatophyta</taxon>
        <taxon>Magnoliopsida</taxon>
        <taxon>eudicotyledons</taxon>
        <taxon>Gunneridae</taxon>
        <taxon>Pentapetalae</taxon>
        <taxon>rosids</taxon>
        <taxon>fabids</taxon>
        <taxon>Fabales</taxon>
        <taxon>Fabaceae</taxon>
        <taxon>Papilionoideae</taxon>
        <taxon>50 kb inversion clade</taxon>
        <taxon>NPAAA clade</taxon>
        <taxon>Hologalegina</taxon>
        <taxon>IRL clade</taxon>
        <taxon>Fabeae</taxon>
        <taxon>Vicia</taxon>
    </lineage>
</organism>
<accession>A0AAV0YWL9</accession>
<dbReference type="EMBL" id="OX451736">
    <property type="protein sequence ID" value="CAI8589368.1"/>
    <property type="molecule type" value="Genomic_DNA"/>
</dbReference>
<evidence type="ECO:0000256" key="1">
    <source>
        <dbReference type="SAM" id="MobiDB-lite"/>
    </source>
</evidence>
<gene>
    <name evidence="2" type="ORF">VFH_I390200</name>
</gene>
<name>A0AAV0YWL9_VICFA</name>
<keyword evidence="3" id="KW-1185">Reference proteome</keyword>
<dbReference type="AlphaFoldDB" id="A0AAV0YWL9"/>